<proteinExistence type="predicted"/>
<evidence type="ECO:0000313" key="2">
    <source>
        <dbReference type="Proteomes" id="UP000186601"/>
    </source>
</evidence>
<dbReference type="EMBL" id="MLYV02000554">
    <property type="protein sequence ID" value="PSR83721.1"/>
    <property type="molecule type" value="Genomic_DNA"/>
</dbReference>
<name>A0A2R6P1V4_9APHY</name>
<dbReference type="AlphaFoldDB" id="A0A2R6P1V4"/>
<evidence type="ECO:0000313" key="1">
    <source>
        <dbReference type="EMBL" id="PSR83721.1"/>
    </source>
</evidence>
<organism evidence="1 2">
    <name type="scientific">Hermanssonia centrifuga</name>
    <dbReference type="NCBI Taxonomy" id="98765"/>
    <lineage>
        <taxon>Eukaryota</taxon>
        <taxon>Fungi</taxon>
        <taxon>Dikarya</taxon>
        <taxon>Basidiomycota</taxon>
        <taxon>Agaricomycotina</taxon>
        <taxon>Agaricomycetes</taxon>
        <taxon>Polyporales</taxon>
        <taxon>Meruliaceae</taxon>
        <taxon>Hermanssonia</taxon>
    </lineage>
</organism>
<gene>
    <name evidence="1" type="ORF">PHLCEN_2v5653</name>
</gene>
<sequence>MGWALGWPLPLKETAERARRCGLAKKSWSDDRAREEVMMEIIRWRDSRLVQFVACEVDDTIMCTVALCVDEDAKTAEEAKPNNLPPLKVAYRIIDLLDTDRDLQW</sequence>
<accession>A0A2R6P1V4</accession>
<dbReference type="Proteomes" id="UP000186601">
    <property type="component" value="Unassembled WGS sequence"/>
</dbReference>
<keyword evidence="2" id="KW-1185">Reference proteome</keyword>
<reference evidence="1 2" key="1">
    <citation type="submission" date="2018-02" db="EMBL/GenBank/DDBJ databases">
        <title>Genome sequence of the basidiomycete white-rot fungus Phlebia centrifuga.</title>
        <authorList>
            <person name="Granchi Z."/>
            <person name="Peng M."/>
            <person name="de Vries R.P."/>
            <person name="Hilden K."/>
            <person name="Makela M.R."/>
            <person name="Grigoriev I."/>
            <person name="Riley R."/>
        </authorList>
    </citation>
    <scope>NUCLEOTIDE SEQUENCE [LARGE SCALE GENOMIC DNA]</scope>
    <source>
        <strain evidence="1 2">FBCC195</strain>
    </source>
</reference>
<comment type="caution">
    <text evidence="1">The sequence shown here is derived from an EMBL/GenBank/DDBJ whole genome shotgun (WGS) entry which is preliminary data.</text>
</comment>
<protein>
    <submittedName>
        <fullName evidence="1">Uncharacterized protein</fullName>
    </submittedName>
</protein>